<reference evidence="1 2" key="1">
    <citation type="submission" date="2024-04" db="EMBL/GenBank/DDBJ databases">
        <authorList>
            <person name="Fracassetti M."/>
        </authorList>
    </citation>
    <scope>NUCLEOTIDE SEQUENCE [LARGE SCALE GENOMIC DNA]</scope>
</reference>
<protein>
    <submittedName>
        <fullName evidence="1">Uncharacterized protein</fullName>
    </submittedName>
</protein>
<accession>A0AAV2FSM2</accession>
<evidence type="ECO:0000313" key="2">
    <source>
        <dbReference type="Proteomes" id="UP001497516"/>
    </source>
</evidence>
<dbReference type="Proteomes" id="UP001497516">
    <property type="component" value="Chromosome 7"/>
</dbReference>
<evidence type="ECO:0000313" key="1">
    <source>
        <dbReference type="EMBL" id="CAL1401344.1"/>
    </source>
</evidence>
<dbReference type="EMBL" id="OZ034820">
    <property type="protein sequence ID" value="CAL1401344.1"/>
    <property type="molecule type" value="Genomic_DNA"/>
</dbReference>
<gene>
    <name evidence="1" type="ORF">LTRI10_LOCUS41407</name>
</gene>
<sequence>MVFVPNSLEKEALSSSRVALNSESHCCSWVEGFLRHLINPRFLLGHIVFSRLQLYCSGFHPFAPGYVDIRMMLMGSLSPSFVVFQDLGSSPRASICLGRQNEIKRLEGKTSSSTDI</sequence>
<dbReference type="AlphaFoldDB" id="A0AAV2FSM2"/>
<proteinExistence type="predicted"/>
<organism evidence="1 2">
    <name type="scientific">Linum trigynum</name>
    <dbReference type="NCBI Taxonomy" id="586398"/>
    <lineage>
        <taxon>Eukaryota</taxon>
        <taxon>Viridiplantae</taxon>
        <taxon>Streptophyta</taxon>
        <taxon>Embryophyta</taxon>
        <taxon>Tracheophyta</taxon>
        <taxon>Spermatophyta</taxon>
        <taxon>Magnoliopsida</taxon>
        <taxon>eudicotyledons</taxon>
        <taxon>Gunneridae</taxon>
        <taxon>Pentapetalae</taxon>
        <taxon>rosids</taxon>
        <taxon>fabids</taxon>
        <taxon>Malpighiales</taxon>
        <taxon>Linaceae</taxon>
        <taxon>Linum</taxon>
    </lineage>
</organism>
<name>A0AAV2FSM2_9ROSI</name>
<keyword evidence="2" id="KW-1185">Reference proteome</keyword>